<evidence type="ECO:0000313" key="2">
    <source>
        <dbReference type="Proteomes" id="UP000053766"/>
    </source>
</evidence>
<dbReference type="STRING" id="29172.A0A0D8XS85"/>
<name>A0A0D8XS85_DICVI</name>
<reference evidence="2" key="2">
    <citation type="journal article" date="2016" name="Sci. Rep.">
        <title>Dictyocaulus viviparus genome, variome and transcriptome elucidate lungworm biology and support future intervention.</title>
        <authorList>
            <person name="McNulty S.N."/>
            <person name="Strube C."/>
            <person name="Rosa B.A."/>
            <person name="Martin J.C."/>
            <person name="Tyagi R."/>
            <person name="Choi Y.J."/>
            <person name="Wang Q."/>
            <person name="Hallsworth Pepin K."/>
            <person name="Zhang X."/>
            <person name="Ozersky P."/>
            <person name="Wilson R.K."/>
            <person name="Sternberg P.W."/>
            <person name="Gasser R.B."/>
            <person name="Mitreva M."/>
        </authorList>
    </citation>
    <scope>NUCLEOTIDE SEQUENCE [LARGE SCALE GENOMIC DNA]</scope>
    <source>
        <strain evidence="2">HannoverDv2000</strain>
    </source>
</reference>
<dbReference type="AlphaFoldDB" id="A0A0D8XS85"/>
<accession>A0A0D8XS85</accession>
<gene>
    <name evidence="1" type="ORF">DICVIV_07270</name>
</gene>
<dbReference type="EMBL" id="KN716341">
    <property type="protein sequence ID" value="KJH46662.1"/>
    <property type="molecule type" value="Genomic_DNA"/>
</dbReference>
<dbReference type="OrthoDB" id="10053709at2759"/>
<dbReference type="Proteomes" id="UP000053766">
    <property type="component" value="Unassembled WGS sequence"/>
</dbReference>
<sequence>MSILRLSSVSDSWQPSMHGMRGWNIVSAPKILIDPVLGVLASTTCLLHIIVNLCRAIRSPVADKQGYQPAVPRIPQPAIPVSVRSHNTYATTTQRLPIC</sequence>
<keyword evidence="2" id="KW-1185">Reference proteome</keyword>
<proteinExistence type="predicted"/>
<organism evidence="1 2">
    <name type="scientific">Dictyocaulus viviparus</name>
    <name type="common">Bovine lungworm</name>
    <dbReference type="NCBI Taxonomy" id="29172"/>
    <lineage>
        <taxon>Eukaryota</taxon>
        <taxon>Metazoa</taxon>
        <taxon>Ecdysozoa</taxon>
        <taxon>Nematoda</taxon>
        <taxon>Chromadorea</taxon>
        <taxon>Rhabditida</taxon>
        <taxon>Rhabditina</taxon>
        <taxon>Rhabditomorpha</taxon>
        <taxon>Strongyloidea</taxon>
        <taxon>Metastrongylidae</taxon>
        <taxon>Dictyocaulus</taxon>
    </lineage>
</organism>
<evidence type="ECO:0000313" key="1">
    <source>
        <dbReference type="EMBL" id="KJH46662.1"/>
    </source>
</evidence>
<protein>
    <submittedName>
        <fullName evidence="1">Uncharacterized protein</fullName>
    </submittedName>
</protein>
<reference evidence="1 2" key="1">
    <citation type="submission" date="2013-11" db="EMBL/GenBank/DDBJ databases">
        <title>Draft genome of the bovine lungworm Dictyocaulus viviparus.</title>
        <authorList>
            <person name="Mitreva M."/>
        </authorList>
    </citation>
    <scope>NUCLEOTIDE SEQUENCE [LARGE SCALE GENOMIC DNA]</scope>
    <source>
        <strain evidence="1 2">HannoverDv2000</strain>
    </source>
</reference>